<dbReference type="AlphaFoldDB" id="A0AAE0EA53"/>
<name>A0AAE0EA53_9ROSI</name>
<dbReference type="PANTHER" id="PTHR35764">
    <property type="entry name" value="PROTEIN SHORTAGE IN CHIASMATA 1"/>
    <property type="match status" value="1"/>
</dbReference>
<organism evidence="1 2">
    <name type="scientific">Dipteronia sinensis</name>
    <dbReference type="NCBI Taxonomy" id="43782"/>
    <lineage>
        <taxon>Eukaryota</taxon>
        <taxon>Viridiplantae</taxon>
        <taxon>Streptophyta</taxon>
        <taxon>Embryophyta</taxon>
        <taxon>Tracheophyta</taxon>
        <taxon>Spermatophyta</taxon>
        <taxon>Magnoliopsida</taxon>
        <taxon>eudicotyledons</taxon>
        <taxon>Gunneridae</taxon>
        <taxon>Pentapetalae</taxon>
        <taxon>rosids</taxon>
        <taxon>malvids</taxon>
        <taxon>Sapindales</taxon>
        <taxon>Sapindaceae</taxon>
        <taxon>Hippocastanoideae</taxon>
        <taxon>Acereae</taxon>
        <taxon>Dipteronia</taxon>
    </lineage>
</organism>
<dbReference type="EMBL" id="JANJYJ010000004">
    <property type="protein sequence ID" value="KAK3220731.1"/>
    <property type="molecule type" value="Genomic_DNA"/>
</dbReference>
<comment type="caution">
    <text evidence="1">The sequence shown here is derived from an EMBL/GenBank/DDBJ whole genome shotgun (WGS) entry which is preliminary data.</text>
</comment>
<gene>
    <name evidence="1" type="ORF">Dsin_014701</name>
</gene>
<evidence type="ECO:0000313" key="1">
    <source>
        <dbReference type="EMBL" id="KAK3220731.1"/>
    </source>
</evidence>
<evidence type="ECO:0000313" key="2">
    <source>
        <dbReference type="Proteomes" id="UP001281410"/>
    </source>
</evidence>
<reference evidence="1" key="1">
    <citation type="journal article" date="2023" name="Plant J.">
        <title>Genome sequences and population genomics provide insights into the demographic history, inbreeding, and mutation load of two 'living fossil' tree species of Dipteronia.</title>
        <authorList>
            <person name="Feng Y."/>
            <person name="Comes H.P."/>
            <person name="Chen J."/>
            <person name="Zhu S."/>
            <person name="Lu R."/>
            <person name="Zhang X."/>
            <person name="Li P."/>
            <person name="Qiu J."/>
            <person name="Olsen K.M."/>
            <person name="Qiu Y."/>
        </authorList>
    </citation>
    <scope>NUCLEOTIDE SEQUENCE</scope>
    <source>
        <strain evidence="1">NBL</strain>
    </source>
</reference>
<dbReference type="Proteomes" id="UP001281410">
    <property type="component" value="Unassembled WGS sequence"/>
</dbReference>
<keyword evidence="2" id="KW-1185">Reference proteome</keyword>
<protein>
    <submittedName>
        <fullName evidence="1">Uncharacterized protein</fullName>
    </submittedName>
</protein>
<sequence length="106" mass="12255">MDTKLGNTGYYIQKPSLSEYLPVTGGMLIEFFDCSHEHRIMAMRKYHVPDESIILFTALCKYGEWEDSKSIMTDCSSSVSSGPDSDKCHLNIDFERKVRKQRKMHL</sequence>
<dbReference type="InterPro" id="IPR038824">
    <property type="entry name" value="SHOC1-like"/>
</dbReference>
<dbReference type="PANTHER" id="PTHR35764:SF1">
    <property type="entry name" value="PROTEIN SHORTAGE IN CHIASMATA 1"/>
    <property type="match status" value="1"/>
</dbReference>
<proteinExistence type="predicted"/>
<dbReference type="GO" id="GO:0000712">
    <property type="term" value="P:resolution of meiotic recombination intermediates"/>
    <property type="evidence" value="ECO:0007669"/>
    <property type="project" value="TreeGrafter"/>
</dbReference>
<accession>A0AAE0EA53</accession>